<dbReference type="Gene3D" id="3.90.1150.10">
    <property type="entry name" value="Aspartate Aminotransferase, domain 1"/>
    <property type="match status" value="1"/>
</dbReference>
<protein>
    <submittedName>
        <fullName evidence="7">Bifunctional o-acetylhomoserine/o-acetylserine sulfhydrylase</fullName>
    </submittedName>
</protein>
<keyword evidence="5" id="KW-0028">Amino-acid biosynthesis</keyword>
<comment type="similarity">
    <text evidence="2 6">Belongs to the trans-sulfuration enzymes family.</text>
</comment>
<dbReference type="NCBIfam" id="TIGR01326">
    <property type="entry name" value="OAH_OAS_sulfhy"/>
    <property type="match status" value="1"/>
</dbReference>
<evidence type="ECO:0000256" key="5">
    <source>
        <dbReference type="ARBA" id="ARBA00023167"/>
    </source>
</evidence>
<dbReference type="EMBL" id="BAABJM010000005">
    <property type="protein sequence ID" value="GAA5063216.1"/>
    <property type="molecule type" value="Genomic_DNA"/>
</dbReference>
<dbReference type="InterPro" id="IPR054542">
    <property type="entry name" value="Cys_met_metab_PP"/>
</dbReference>
<comment type="cofactor">
    <cofactor evidence="1 6">
        <name>pyridoxal 5'-phosphate</name>
        <dbReference type="ChEBI" id="CHEBI:597326"/>
    </cofactor>
</comment>
<evidence type="ECO:0000256" key="2">
    <source>
        <dbReference type="ARBA" id="ARBA00009077"/>
    </source>
</evidence>
<dbReference type="PROSITE" id="PS00868">
    <property type="entry name" value="CYS_MET_METAB_PP"/>
    <property type="match status" value="1"/>
</dbReference>
<evidence type="ECO:0000313" key="7">
    <source>
        <dbReference type="EMBL" id="GAA5063216.1"/>
    </source>
</evidence>
<dbReference type="InterPro" id="IPR015422">
    <property type="entry name" value="PyrdxlP-dep_Trfase_small"/>
</dbReference>
<dbReference type="PIRSF" id="PIRSF001434">
    <property type="entry name" value="CGS"/>
    <property type="match status" value="1"/>
</dbReference>
<evidence type="ECO:0000256" key="1">
    <source>
        <dbReference type="ARBA" id="ARBA00001933"/>
    </source>
</evidence>
<dbReference type="InterPro" id="IPR006235">
    <property type="entry name" value="OAc-hSer/O-AcSer_sulfhydrylase"/>
</dbReference>
<dbReference type="InterPro" id="IPR000277">
    <property type="entry name" value="Cys/Met-Metab_PyrdxlP-dep_enz"/>
</dbReference>
<dbReference type="RefSeq" id="WP_345498015.1">
    <property type="nucleotide sequence ID" value="NZ_BAABJM010000005.1"/>
</dbReference>
<comment type="caution">
    <text evidence="7">The sequence shown here is derived from an EMBL/GenBank/DDBJ whole genome shotgun (WGS) entry which is preliminary data.</text>
</comment>
<name>A0ABP9KSL9_9NOCA</name>
<organism evidence="7 8">
    <name type="scientific">Nocardia callitridis</name>
    <dbReference type="NCBI Taxonomy" id="648753"/>
    <lineage>
        <taxon>Bacteria</taxon>
        <taxon>Bacillati</taxon>
        <taxon>Actinomycetota</taxon>
        <taxon>Actinomycetes</taxon>
        <taxon>Mycobacteriales</taxon>
        <taxon>Nocardiaceae</taxon>
        <taxon>Nocardia</taxon>
    </lineage>
</organism>
<dbReference type="InterPro" id="IPR015424">
    <property type="entry name" value="PyrdxlP-dep_Trfase"/>
</dbReference>
<dbReference type="Gene3D" id="3.40.640.10">
    <property type="entry name" value="Type I PLP-dependent aspartate aminotransferase-like (Major domain)"/>
    <property type="match status" value="1"/>
</dbReference>
<evidence type="ECO:0000313" key="8">
    <source>
        <dbReference type="Proteomes" id="UP001500603"/>
    </source>
</evidence>
<keyword evidence="3" id="KW-0808">Transferase</keyword>
<dbReference type="Proteomes" id="UP001500603">
    <property type="component" value="Unassembled WGS sequence"/>
</dbReference>
<reference evidence="8" key="1">
    <citation type="journal article" date="2019" name="Int. J. Syst. Evol. Microbiol.">
        <title>The Global Catalogue of Microorganisms (GCM) 10K type strain sequencing project: providing services to taxonomists for standard genome sequencing and annotation.</title>
        <authorList>
            <consortium name="The Broad Institute Genomics Platform"/>
            <consortium name="The Broad Institute Genome Sequencing Center for Infectious Disease"/>
            <person name="Wu L."/>
            <person name="Ma J."/>
        </authorList>
    </citation>
    <scope>NUCLEOTIDE SEQUENCE [LARGE SCALE GENOMIC DNA]</scope>
    <source>
        <strain evidence="8">JCM 18298</strain>
    </source>
</reference>
<keyword evidence="4 6" id="KW-0663">Pyridoxal phosphate</keyword>
<keyword evidence="8" id="KW-1185">Reference proteome</keyword>
<dbReference type="PANTHER" id="PTHR43797">
    <property type="entry name" value="HOMOCYSTEINE/CYSTEINE SYNTHASE"/>
    <property type="match status" value="1"/>
</dbReference>
<dbReference type="NCBIfam" id="NF005872">
    <property type="entry name" value="PRK07812.1"/>
    <property type="match status" value="1"/>
</dbReference>
<evidence type="ECO:0000256" key="4">
    <source>
        <dbReference type="ARBA" id="ARBA00022898"/>
    </source>
</evidence>
<sequence>MTDPAQAVEDPTANWSFETKQIHVGQSPDSATNARALPIYQTTSYTFRDTDHAAALFGLAEPGNIYTRIINPTQDAVEQRVAALEGGVAALLVASGQSAETFAILNIAGAGDHIVSSPRLYGGTYNLFHYTLPKLGIEVSFVEDPDDLEQWRAAIRPNTKALYGETVSNPQNHVLDIPGIAEVGHAEGIPLIVDNTVPTPYLIQPLKHGADIVVHSATKYLGGHGSAIAGVIVDGGTFDWTQGRFPGFTTPDPSYHGAVFADLGAPAFALKARVQLLRDLGAAVSPFNAFLIAQGLETLSLRIERHVQNAQAVAEFLTDRPEVTSVAFAGLPSSPWYERGQQLAPKGASAVIGFELAGGIDAGKRFVNALTLHSHVANIGDVRSLVIHPASTTHSQLTPEEQLAAGVTPGLVRLAVGLEGIEDILADLRVGFAAAGE</sequence>
<dbReference type="Pfam" id="PF01053">
    <property type="entry name" value="Cys_Met_Meta_PP"/>
    <property type="match status" value="1"/>
</dbReference>
<dbReference type="InterPro" id="IPR015421">
    <property type="entry name" value="PyrdxlP-dep_Trfase_major"/>
</dbReference>
<proteinExistence type="inferred from homology"/>
<dbReference type="SUPFAM" id="SSF53383">
    <property type="entry name" value="PLP-dependent transferases"/>
    <property type="match status" value="1"/>
</dbReference>
<dbReference type="PANTHER" id="PTHR43797:SF2">
    <property type="entry name" value="HOMOCYSTEINE_CYSTEINE SYNTHASE"/>
    <property type="match status" value="1"/>
</dbReference>
<evidence type="ECO:0000256" key="3">
    <source>
        <dbReference type="ARBA" id="ARBA00022679"/>
    </source>
</evidence>
<accession>A0ABP9KSL9</accession>
<evidence type="ECO:0000256" key="6">
    <source>
        <dbReference type="RuleBase" id="RU362118"/>
    </source>
</evidence>
<dbReference type="CDD" id="cd00614">
    <property type="entry name" value="CGS_like"/>
    <property type="match status" value="1"/>
</dbReference>
<keyword evidence="5" id="KW-0486">Methionine biosynthesis</keyword>
<gene>
    <name evidence="7" type="ORF">GCM10023318_47690</name>
</gene>